<gene>
    <name evidence="2" type="ORF">EDC14_100896</name>
</gene>
<organism evidence="2 3">
    <name type="scientific">Hydrogenispora ethanolica</name>
    <dbReference type="NCBI Taxonomy" id="1082276"/>
    <lineage>
        <taxon>Bacteria</taxon>
        <taxon>Bacillati</taxon>
        <taxon>Bacillota</taxon>
        <taxon>Hydrogenispora</taxon>
    </lineage>
</organism>
<proteinExistence type="predicted"/>
<dbReference type="InterPro" id="IPR025470">
    <property type="entry name" value="DUF4321"/>
</dbReference>
<keyword evidence="1" id="KW-0812">Transmembrane</keyword>
<dbReference type="AlphaFoldDB" id="A0A4R1RWS5"/>
<comment type="caution">
    <text evidence="2">The sequence shown here is derived from an EMBL/GenBank/DDBJ whole genome shotgun (WGS) entry which is preliminary data.</text>
</comment>
<feature type="transmembrane region" description="Helical" evidence="1">
    <location>
        <begin position="12"/>
        <end position="32"/>
    </location>
</feature>
<evidence type="ECO:0000313" key="2">
    <source>
        <dbReference type="EMBL" id="TCL70949.1"/>
    </source>
</evidence>
<feature type="transmembrane region" description="Helical" evidence="1">
    <location>
        <begin position="62"/>
        <end position="83"/>
    </location>
</feature>
<reference evidence="2 3" key="1">
    <citation type="submission" date="2019-03" db="EMBL/GenBank/DDBJ databases">
        <title>Genomic Encyclopedia of Type Strains, Phase IV (KMG-IV): sequencing the most valuable type-strain genomes for metagenomic binning, comparative biology and taxonomic classification.</title>
        <authorList>
            <person name="Goeker M."/>
        </authorList>
    </citation>
    <scope>NUCLEOTIDE SEQUENCE [LARGE SCALE GENOMIC DNA]</scope>
    <source>
        <strain evidence="2 3">LX-B</strain>
    </source>
</reference>
<accession>A0A4R1RWS5</accession>
<protein>
    <submittedName>
        <fullName evidence="2">Uncharacterized protein DUF4321</fullName>
    </submittedName>
</protein>
<evidence type="ECO:0000313" key="3">
    <source>
        <dbReference type="Proteomes" id="UP000295008"/>
    </source>
</evidence>
<keyword evidence="3" id="KW-1185">Reference proteome</keyword>
<name>A0A4R1RWS5_HYDET</name>
<dbReference type="Pfam" id="PF14209">
    <property type="entry name" value="DUF4321"/>
    <property type="match status" value="1"/>
</dbReference>
<evidence type="ECO:0000256" key="1">
    <source>
        <dbReference type="SAM" id="Phobius"/>
    </source>
</evidence>
<keyword evidence="1" id="KW-1133">Transmembrane helix</keyword>
<dbReference type="Proteomes" id="UP000295008">
    <property type="component" value="Unassembled WGS sequence"/>
</dbReference>
<keyword evidence="1" id="KW-0472">Membrane</keyword>
<dbReference type="RefSeq" id="WP_165907898.1">
    <property type="nucleotide sequence ID" value="NZ_SLUN01000008.1"/>
</dbReference>
<dbReference type="EMBL" id="SLUN01000008">
    <property type="protein sequence ID" value="TCL70949.1"/>
    <property type="molecule type" value="Genomic_DNA"/>
</dbReference>
<sequence>MILGRSGRAHWLVLVILLLIGFIFGTILGQILRPYLPFMAVGASANMTPQTLHLADAFSLTFGFKVNLNLATILGVAVAFFIYRRL</sequence>